<accession>A0A815CZY7</accession>
<dbReference type="EMBL" id="CAJOBA010006926">
    <property type="protein sequence ID" value="CAF3787594.1"/>
    <property type="molecule type" value="Genomic_DNA"/>
</dbReference>
<dbReference type="EMBL" id="CAJOBC010030669">
    <property type="protein sequence ID" value="CAF4088641.1"/>
    <property type="molecule type" value="Genomic_DNA"/>
</dbReference>
<dbReference type="PANTHER" id="PTHR10656">
    <property type="entry name" value="CELL FATE DETERMINING PROTEIN MAB21-RELATED"/>
    <property type="match status" value="1"/>
</dbReference>
<gene>
    <name evidence="3" type="ORF">GPM918_LOCUS27831</name>
    <name evidence="2" type="ORF">OVA965_LOCUS15402</name>
    <name evidence="5" type="ORF">SRO942_LOCUS28235</name>
    <name evidence="4" type="ORF">TMI583_LOCUS15408</name>
</gene>
<dbReference type="EMBL" id="CAJNOQ010011868">
    <property type="protein sequence ID" value="CAF1286864.1"/>
    <property type="molecule type" value="Genomic_DNA"/>
</dbReference>
<sequence length="540" mass="61966">MATAISTLYTDLFANDKRKYIEDDYPSLPPLVIAGAGGAYEGEMFTRFLQPDGNIEIDNLYVAGVINNPNQIIDLINATGFIKIRQVNNSLFDSKLIKFFDTDLSGQVCFDGVKFKQNLYEEIAATCRVGDREMGADKSSLITSANVPLSVHLKPDIKSYSDIFRQIRLNQCVEPLYQQYHAYCQLLRKSCAIVSSKMNMADFSSCYSNVMPDSCEGAKSILNSAAQLVFSLDDRSVDLCCALMAPAFGIPLPDKLKQKVKAVIRFYCKYQHLANLNICRQIQKSNCVKIEYDNVFAFQLGYIPDALQPFLHRIAERHPYLITRLLGDEQLIYIVSKPSRKSFHSNDTRFEFRYSFSKLELIIAQNRTPKERLLNAIARTIYHKTIRSIVVNGDYIPSYFVKTTVLWMCETMEFARNISSLENRADLIQIGQEWINFAIEKLSKKDCEHYFLADINILEPYSLELVQIASLTLQSLKNIPIFNEDPVDVIDHCGEYAWSGPEKQYWKSQSKFCITARCRHCSRYLCHQHWQEHIKLMVID</sequence>
<evidence type="ECO:0000313" key="2">
    <source>
        <dbReference type="EMBL" id="CAF1018390.1"/>
    </source>
</evidence>
<dbReference type="AlphaFoldDB" id="A0A815CZY7"/>
<evidence type="ECO:0000256" key="1">
    <source>
        <dbReference type="ARBA" id="ARBA00008307"/>
    </source>
</evidence>
<dbReference type="PANTHER" id="PTHR10656:SF42">
    <property type="entry name" value="CYCLIC GMP-AMP SYNTHASE-LIKE PROTEIN-RELATED"/>
    <property type="match status" value="1"/>
</dbReference>
<evidence type="ECO:0000313" key="5">
    <source>
        <dbReference type="EMBL" id="CAF4088641.1"/>
    </source>
</evidence>
<keyword evidence="6" id="KW-1185">Reference proteome</keyword>
<organism evidence="3 6">
    <name type="scientific">Didymodactylos carnosus</name>
    <dbReference type="NCBI Taxonomy" id="1234261"/>
    <lineage>
        <taxon>Eukaryota</taxon>
        <taxon>Metazoa</taxon>
        <taxon>Spiralia</taxon>
        <taxon>Gnathifera</taxon>
        <taxon>Rotifera</taxon>
        <taxon>Eurotatoria</taxon>
        <taxon>Bdelloidea</taxon>
        <taxon>Philodinida</taxon>
        <taxon>Philodinidae</taxon>
        <taxon>Didymodactylos</taxon>
    </lineage>
</organism>
<name>A0A815CZY7_9BILA</name>
<reference evidence="3" key="1">
    <citation type="submission" date="2021-02" db="EMBL/GenBank/DDBJ databases">
        <authorList>
            <person name="Nowell W R."/>
        </authorList>
    </citation>
    <scope>NUCLEOTIDE SEQUENCE</scope>
</reference>
<evidence type="ECO:0000313" key="6">
    <source>
        <dbReference type="Proteomes" id="UP000663829"/>
    </source>
</evidence>
<evidence type="ECO:0000313" key="3">
    <source>
        <dbReference type="EMBL" id="CAF1286864.1"/>
    </source>
</evidence>
<proteinExistence type="inferred from homology"/>
<protein>
    <submittedName>
        <fullName evidence="3">Uncharacterized protein</fullName>
    </submittedName>
</protein>
<evidence type="ECO:0000313" key="4">
    <source>
        <dbReference type="EMBL" id="CAF3787594.1"/>
    </source>
</evidence>
<comment type="caution">
    <text evidence="3">The sequence shown here is derived from an EMBL/GenBank/DDBJ whole genome shotgun (WGS) entry which is preliminary data.</text>
</comment>
<comment type="similarity">
    <text evidence="1">Belongs to the mab-21 family.</text>
</comment>
<dbReference type="Gene3D" id="1.10.1410.40">
    <property type="match status" value="1"/>
</dbReference>
<dbReference type="Proteomes" id="UP000677228">
    <property type="component" value="Unassembled WGS sequence"/>
</dbReference>
<dbReference type="EMBL" id="CAJNOK010006917">
    <property type="protein sequence ID" value="CAF1018390.1"/>
    <property type="molecule type" value="Genomic_DNA"/>
</dbReference>
<dbReference type="Proteomes" id="UP000663829">
    <property type="component" value="Unassembled WGS sequence"/>
</dbReference>
<dbReference type="Proteomes" id="UP000682733">
    <property type="component" value="Unassembled WGS sequence"/>
</dbReference>
<dbReference type="Proteomes" id="UP000681722">
    <property type="component" value="Unassembled WGS sequence"/>
</dbReference>